<dbReference type="EMBL" id="UYWY01021827">
    <property type="protein sequence ID" value="VDM44968.1"/>
    <property type="molecule type" value="Genomic_DNA"/>
</dbReference>
<name>A0A183UYS7_TOXCA</name>
<sequence>MRMSRSTVVNGSSGGHHSRRRRPLVNDRHGAGQQHHHYERIGRPMSERRRSESASRVEIHNRIVARIGASLRIPSTHHSKVNSYYYFLATIRVRNVKTIAEVNADSNNCS</sequence>
<evidence type="ECO:0000313" key="2">
    <source>
        <dbReference type="EMBL" id="VDM44968.1"/>
    </source>
</evidence>
<dbReference type="WBParaSite" id="TCNE_0001364701-mRNA-1">
    <property type="protein sequence ID" value="TCNE_0001364701-mRNA-1"/>
    <property type="gene ID" value="TCNE_0001364701"/>
</dbReference>
<dbReference type="Proteomes" id="UP000050794">
    <property type="component" value="Unassembled WGS sequence"/>
</dbReference>
<feature type="compositionally biased region" description="Basic and acidic residues" evidence="1">
    <location>
        <begin position="39"/>
        <end position="56"/>
    </location>
</feature>
<evidence type="ECO:0000313" key="4">
    <source>
        <dbReference type="WBParaSite" id="TCNE_0001364701-mRNA-1"/>
    </source>
</evidence>
<proteinExistence type="predicted"/>
<accession>A0A183UYS7</accession>
<keyword evidence="3" id="KW-1185">Reference proteome</keyword>
<evidence type="ECO:0000256" key="1">
    <source>
        <dbReference type="SAM" id="MobiDB-lite"/>
    </source>
</evidence>
<gene>
    <name evidence="2" type="ORF">TCNE_LOCUS13647</name>
</gene>
<protein>
    <submittedName>
        <fullName evidence="2 4">Uncharacterized protein</fullName>
    </submittedName>
</protein>
<organism evidence="3 4">
    <name type="scientific">Toxocara canis</name>
    <name type="common">Canine roundworm</name>
    <dbReference type="NCBI Taxonomy" id="6265"/>
    <lineage>
        <taxon>Eukaryota</taxon>
        <taxon>Metazoa</taxon>
        <taxon>Ecdysozoa</taxon>
        <taxon>Nematoda</taxon>
        <taxon>Chromadorea</taxon>
        <taxon>Rhabditida</taxon>
        <taxon>Spirurina</taxon>
        <taxon>Ascaridomorpha</taxon>
        <taxon>Ascaridoidea</taxon>
        <taxon>Toxocaridae</taxon>
        <taxon>Toxocara</taxon>
    </lineage>
</organism>
<feature type="compositionally biased region" description="Polar residues" evidence="1">
    <location>
        <begin position="1"/>
        <end position="10"/>
    </location>
</feature>
<feature type="region of interest" description="Disordered" evidence="1">
    <location>
        <begin position="1"/>
        <end position="56"/>
    </location>
</feature>
<reference evidence="2 3" key="2">
    <citation type="submission" date="2018-11" db="EMBL/GenBank/DDBJ databases">
        <authorList>
            <consortium name="Pathogen Informatics"/>
        </authorList>
    </citation>
    <scope>NUCLEOTIDE SEQUENCE [LARGE SCALE GENOMIC DNA]</scope>
</reference>
<reference evidence="4" key="1">
    <citation type="submission" date="2016-06" db="UniProtKB">
        <authorList>
            <consortium name="WormBaseParasite"/>
        </authorList>
    </citation>
    <scope>IDENTIFICATION</scope>
</reference>
<dbReference type="AlphaFoldDB" id="A0A183UYS7"/>
<evidence type="ECO:0000313" key="3">
    <source>
        <dbReference type="Proteomes" id="UP000050794"/>
    </source>
</evidence>